<proteinExistence type="predicted"/>
<keyword evidence="4 5" id="KW-0472">Membrane</keyword>
<feature type="transmembrane region" description="Helical" evidence="5">
    <location>
        <begin position="126"/>
        <end position="146"/>
    </location>
</feature>
<evidence type="ECO:0000313" key="7">
    <source>
        <dbReference type="Proteomes" id="UP001595752"/>
    </source>
</evidence>
<protein>
    <submittedName>
        <fullName evidence="6">Bile acid:sodium symporter family protein</fullName>
    </submittedName>
</protein>
<feature type="transmembrane region" description="Helical" evidence="5">
    <location>
        <begin position="158"/>
        <end position="180"/>
    </location>
</feature>
<organism evidence="6 7">
    <name type="scientific">Bacillus songklensis</name>
    <dbReference type="NCBI Taxonomy" id="1069116"/>
    <lineage>
        <taxon>Bacteria</taxon>
        <taxon>Bacillati</taxon>
        <taxon>Bacillota</taxon>
        <taxon>Bacilli</taxon>
        <taxon>Bacillales</taxon>
        <taxon>Bacillaceae</taxon>
        <taxon>Bacillus</taxon>
    </lineage>
</organism>
<reference evidence="7" key="1">
    <citation type="journal article" date="2019" name="Int. J. Syst. Evol. Microbiol.">
        <title>The Global Catalogue of Microorganisms (GCM) 10K type strain sequencing project: providing services to taxonomists for standard genome sequencing and annotation.</title>
        <authorList>
            <consortium name="The Broad Institute Genomics Platform"/>
            <consortium name="The Broad Institute Genome Sequencing Center for Infectious Disease"/>
            <person name="Wu L."/>
            <person name="Ma J."/>
        </authorList>
    </citation>
    <scope>NUCLEOTIDE SEQUENCE [LARGE SCALE GENOMIC DNA]</scope>
    <source>
        <strain evidence="7">CCUG 61889</strain>
    </source>
</reference>
<dbReference type="EMBL" id="JBHRZT010000068">
    <property type="protein sequence ID" value="MFC3885145.1"/>
    <property type="molecule type" value="Genomic_DNA"/>
</dbReference>
<evidence type="ECO:0000256" key="4">
    <source>
        <dbReference type="ARBA" id="ARBA00023136"/>
    </source>
</evidence>
<feature type="transmembrane region" description="Helical" evidence="5">
    <location>
        <begin position="225"/>
        <end position="245"/>
    </location>
</feature>
<accession>A0ABV8B5G6</accession>
<dbReference type="InterPro" id="IPR002657">
    <property type="entry name" value="BilAc:Na_symport/Acr3"/>
</dbReference>
<keyword evidence="2 5" id="KW-0812">Transmembrane</keyword>
<feature type="transmembrane region" description="Helical" evidence="5">
    <location>
        <begin position="283"/>
        <end position="303"/>
    </location>
</feature>
<feature type="transmembrane region" description="Helical" evidence="5">
    <location>
        <begin position="12"/>
        <end position="28"/>
    </location>
</feature>
<dbReference type="PANTHER" id="PTHR10361">
    <property type="entry name" value="SODIUM-BILE ACID COTRANSPORTER"/>
    <property type="match status" value="1"/>
</dbReference>
<dbReference type="Pfam" id="PF01758">
    <property type="entry name" value="SBF"/>
    <property type="match status" value="1"/>
</dbReference>
<feature type="transmembrane region" description="Helical" evidence="5">
    <location>
        <begin position="98"/>
        <end position="119"/>
    </location>
</feature>
<evidence type="ECO:0000256" key="1">
    <source>
        <dbReference type="ARBA" id="ARBA00004141"/>
    </source>
</evidence>
<keyword evidence="7" id="KW-1185">Reference proteome</keyword>
<dbReference type="Proteomes" id="UP001595752">
    <property type="component" value="Unassembled WGS sequence"/>
</dbReference>
<comment type="subcellular location">
    <subcellularLocation>
        <location evidence="1">Membrane</location>
        <topology evidence="1">Multi-pass membrane protein</topology>
    </subcellularLocation>
</comment>
<dbReference type="PANTHER" id="PTHR10361:SF28">
    <property type="entry name" value="P3 PROTEIN-RELATED"/>
    <property type="match status" value="1"/>
</dbReference>
<feature type="transmembrane region" description="Helical" evidence="5">
    <location>
        <begin position="201"/>
        <end position="219"/>
    </location>
</feature>
<name>A0ABV8B5G6_9BACI</name>
<sequence length="323" mass="35583">MLKKMNHLLERAMPVITPASLVIGVLLADGFEAYAFLVPWIFAFMTFTGSLSSNFQALTRVISHPFSMFVALFILHIFMPLWAWVLGHVMFSGDMFTITGLFLAAVIPTGITSFIWVSIHKGNIPLALTIILIDTFLSPFIVPYSLSLVAGEKVHMDVWGMMQGLFFMVVLPSILGMVLNQVTDGEVKDRLGVRLSPFSKIGLAAVVMLNSAVVAPYLSHIDKKIVSIACVVFMLSFSGYLFSWLVGTWLKRGREEIVVLTFTGGMRNISAGAVLAVSYFPAAVAVPVVLGILFQQVLASFYGHMLHRYYHKSIQNNAIHGGM</sequence>
<keyword evidence="3 5" id="KW-1133">Transmembrane helix</keyword>
<feature type="transmembrane region" description="Helical" evidence="5">
    <location>
        <begin position="66"/>
        <end position="86"/>
    </location>
</feature>
<dbReference type="InterPro" id="IPR004710">
    <property type="entry name" value="Bilac:Na_transpt"/>
</dbReference>
<gene>
    <name evidence="6" type="ORF">ACFOU2_17385</name>
</gene>
<evidence type="ECO:0000313" key="6">
    <source>
        <dbReference type="EMBL" id="MFC3885145.1"/>
    </source>
</evidence>
<dbReference type="Gene3D" id="1.20.1530.20">
    <property type="match status" value="1"/>
</dbReference>
<evidence type="ECO:0000256" key="5">
    <source>
        <dbReference type="SAM" id="Phobius"/>
    </source>
</evidence>
<feature type="transmembrane region" description="Helical" evidence="5">
    <location>
        <begin position="34"/>
        <end position="54"/>
    </location>
</feature>
<dbReference type="RefSeq" id="WP_377917265.1">
    <property type="nucleotide sequence ID" value="NZ_JBHRZT010000068.1"/>
</dbReference>
<dbReference type="InterPro" id="IPR038770">
    <property type="entry name" value="Na+/solute_symporter_sf"/>
</dbReference>
<evidence type="ECO:0000256" key="2">
    <source>
        <dbReference type="ARBA" id="ARBA00022692"/>
    </source>
</evidence>
<comment type="caution">
    <text evidence="6">The sequence shown here is derived from an EMBL/GenBank/DDBJ whole genome shotgun (WGS) entry which is preliminary data.</text>
</comment>
<evidence type="ECO:0000256" key="3">
    <source>
        <dbReference type="ARBA" id="ARBA00022989"/>
    </source>
</evidence>